<evidence type="ECO:0000256" key="1">
    <source>
        <dbReference type="ARBA" id="ARBA00002264"/>
    </source>
</evidence>
<reference evidence="14 15" key="1">
    <citation type="submission" date="2020-01" db="EMBL/GenBank/DDBJ databases">
        <title>Dynamics of blaIMP-6 dissemination in carbapenem resistant Enterobacteriacea isolated from regional surveillance in Osaka, Japan.</title>
        <authorList>
            <person name="Abe R."/>
            <person name="Akeda Y."/>
            <person name="Sugawara Y."/>
            <person name="Yamamoto N."/>
            <person name="Tomono K."/>
            <person name="Takeuchi D."/>
            <person name="Kawahara R."/>
            <person name="Hamada S."/>
        </authorList>
    </citation>
    <scope>NUCLEOTIDE SEQUENCE [LARGE SCALE GENOMIC DNA]</scope>
    <source>
        <strain evidence="14 15">E300</strain>
    </source>
</reference>
<evidence type="ECO:0000256" key="5">
    <source>
        <dbReference type="ARBA" id="ARBA00022475"/>
    </source>
</evidence>
<gene>
    <name evidence="14" type="primary">malG</name>
    <name evidence="14" type="ORF">EIMP300_02990</name>
</gene>
<evidence type="ECO:0000313" key="15">
    <source>
        <dbReference type="Proteomes" id="UP000467488"/>
    </source>
</evidence>
<dbReference type="Pfam" id="PF00528">
    <property type="entry name" value="BPD_transp_1"/>
    <property type="match status" value="1"/>
</dbReference>
<feature type="transmembrane region" description="Helical" evidence="12">
    <location>
        <begin position="91"/>
        <end position="110"/>
    </location>
</feature>
<feature type="transmembrane region" description="Helical" evidence="12">
    <location>
        <begin position="203"/>
        <end position="228"/>
    </location>
</feature>
<dbReference type="InterPro" id="IPR035906">
    <property type="entry name" value="MetI-like_sf"/>
</dbReference>
<evidence type="ECO:0000313" key="14">
    <source>
        <dbReference type="EMBL" id="BBU78899.1"/>
    </source>
</evidence>
<protein>
    <recommendedName>
        <fullName evidence="11">Maltose/maltodextrin transport system permease protein MalG</fullName>
    </recommendedName>
</protein>
<comment type="function">
    <text evidence="1">Part of the ABC transporter complex MalEFGK involved in maltose/maltodextrin import. Probably responsible for the translocation of the substrate across the membrane.</text>
</comment>
<evidence type="ECO:0000259" key="13">
    <source>
        <dbReference type="PROSITE" id="PS50928"/>
    </source>
</evidence>
<dbReference type="InterPro" id="IPR000515">
    <property type="entry name" value="MetI-like"/>
</dbReference>
<evidence type="ECO:0000256" key="4">
    <source>
        <dbReference type="ARBA" id="ARBA00022448"/>
    </source>
</evidence>
<comment type="subcellular location">
    <subcellularLocation>
        <location evidence="2">Cell inner membrane</location>
        <topology evidence="2">Multi-pass membrane protein</topology>
    </subcellularLocation>
    <subcellularLocation>
        <location evidence="12">Cell membrane</location>
        <topology evidence="12">Multi-pass membrane protein</topology>
    </subcellularLocation>
</comment>
<dbReference type="SUPFAM" id="SSF161098">
    <property type="entry name" value="MetI-like"/>
    <property type="match status" value="1"/>
</dbReference>
<keyword evidence="7" id="KW-0762">Sugar transport</keyword>
<organism evidence="14 15">
    <name type="scientific">Escherichia coli</name>
    <dbReference type="NCBI Taxonomy" id="562"/>
    <lineage>
        <taxon>Bacteria</taxon>
        <taxon>Pseudomonadati</taxon>
        <taxon>Pseudomonadota</taxon>
        <taxon>Gammaproteobacteria</taxon>
        <taxon>Enterobacterales</taxon>
        <taxon>Enterobacteriaceae</taxon>
        <taxon>Escherichia</taxon>
    </lineage>
</organism>
<evidence type="ECO:0000256" key="6">
    <source>
        <dbReference type="ARBA" id="ARBA00022519"/>
    </source>
</evidence>
<proteinExistence type="inferred from homology"/>
<dbReference type="PROSITE" id="PS50928">
    <property type="entry name" value="ABC_TM1"/>
    <property type="match status" value="1"/>
</dbReference>
<dbReference type="AlphaFoldDB" id="A0A8S0FHZ3"/>
<dbReference type="Proteomes" id="UP000467488">
    <property type="component" value="Chromosome"/>
</dbReference>
<dbReference type="InterPro" id="IPR050901">
    <property type="entry name" value="BP-dep_ABC_trans_perm"/>
</dbReference>
<feature type="transmembrane region" description="Helical" evidence="12">
    <location>
        <begin position="122"/>
        <end position="144"/>
    </location>
</feature>
<dbReference type="PANTHER" id="PTHR32243:SF50">
    <property type="entry name" value="MALTOSE_MALTODEXTRIN TRANSPORT SYSTEM PERMEASE PROTEIN MALG"/>
    <property type="match status" value="1"/>
</dbReference>
<keyword evidence="9 12" id="KW-1133">Transmembrane helix</keyword>
<feature type="domain" description="ABC transmembrane type-1" evidence="13">
    <location>
        <begin position="85"/>
        <end position="282"/>
    </location>
</feature>
<evidence type="ECO:0000256" key="10">
    <source>
        <dbReference type="ARBA" id="ARBA00023136"/>
    </source>
</evidence>
<keyword evidence="8 12" id="KW-0812">Transmembrane</keyword>
<keyword evidence="10 12" id="KW-0472">Membrane</keyword>
<dbReference type="Gene3D" id="1.10.3720.10">
    <property type="entry name" value="MetI-like"/>
    <property type="match status" value="1"/>
</dbReference>
<sequence length="299" mass="32570">MAMVQPKSQKARLFITHLLLLLFIAAIMFPLLMVVAISLRQGNFATGSLIPEQISWDHWKLALGFSVEQADGRITPPPFPVLLWLWNSVKVAGISAIGIVALSTTCAYAFARMRFPGKATLLKGMLIFQMFPAVQLSLVALYALFDRLGEYIPFIGLNTHGGVIFAYLGGIALHVWTIKGYFETIDSSLEEAAALDGATPWQAFRLVLLPLSVPILAVVFILSFIAAITEVPVASLLLRDVNSYTLAVGMQQYLNPQNYLWGDFAAAAVMSALPITIVFLLAQRWLVNGLTACIGGVKG</sequence>
<dbReference type="CDD" id="cd06261">
    <property type="entry name" value="TM_PBP2"/>
    <property type="match status" value="1"/>
</dbReference>
<dbReference type="EMBL" id="AP022360">
    <property type="protein sequence ID" value="BBU78899.1"/>
    <property type="molecule type" value="Genomic_DNA"/>
</dbReference>
<dbReference type="NCBIfam" id="NF008231">
    <property type="entry name" value="PRK10998.1"/>
    <property type="match status" value="1"/>
</dbReference>
<feature type="transmembrane region" description="Helical" evidence="12">
    <location>
        <begin position="259"/>
        <end position="282"/>
    </location>
</feature>
<feature type="transmembrane region" description="Helical" evidence="12">
    <location>
        <begin position="12"/>
        <end position="39"/>
    </location>
</feature>
<evidence type="ECO:0000256" key="7">
    <source>
        <dbReference type="ARBA" id="ARBA00022597"/>
    </source>
</evidence>
<dbReference type="GO" id="GO:0042956">
    <property type="term" value="P:maltodextrin transmembrane transport"/>
    <property type="evidence" value="ECO:0007669"/>
    <property type="project" value="TreeGrafter"/>
</dbReference>
<evidence type="ECO:0000256" key="12">
    <source>
        <dbReference type="RuleBase" id="RU363032"/>
    </source>
</evidence>
<evidence type="ECO:0000256" key="2">
    <source>
        <dbReference type="ARBA" id="ARBA00004429"/>
    </source>
</evidence>
<keyword evidence="4 12" id="KW-0813">Transport</keyword>
<dbReference type="GO" id="GO:0015423">
    <property type="term" value="F:ABC-type maltose transporter activity"/>
    <property type="evidence" value="ECO:0007669"/>
    <property type="project" value="TreeGrafter"/>
</dbReference>
<evidence type="ECO:0000256" key="11">
    <source>
        <dbReference type="ARBA" id="ARBA00041109"/>
    </source>
</evidence>
<evidence type="ECO:0000256" key="9">
    <source>
        <dbReference type="ARBA" id="ARBA00022989"/>
    </source>
</evidence>
<accession>A0A8S0FHZ3</accession>
<dbReference type="GO" id="GO:0005886">
    <property type="term" value="C:plasma membrane"/>
    <property type="evidence" value="ECO:0007669"/>
    <property type="project" value="UniProtKB-SubCell"/>
</dbReference>
<evidence type="ECO:0000256" key="3">
    <source>
        <dbReference type="ARBA" id="ARBA00009047"/>
    </source>
</evidence>
<comment type="similarity">
    <text evidence="3">Belongs to the binding-protein-dependent transport system permease family. MalFG subfamily.</text>
</comment>
<feature type="transmembrane region" description="Helical" evidence="12">
    <location>
        <begin position="164"/>
        <end position="182"/>
    </location>
</feature>
<dbReference type="FunFam" id="1.10.3720.10:FF:000010">
    <property type="entry name" value="Maltose ABC transporter permease MalG"/>
    <property type="match status" value="1"/>
</dbReference>
<keyword evidence="5" id="KW-1003">Cell membrane</keyword>
<keyword evidence="6" id="KW-0997">Cell inner membrane</keyword>
<name>A0A8S0FHZ3_ECOLX</name>
<dbReference type="PANTHER" id="PTHR32243">
    <property type="entry name" value="MALTOSE TRANSPORT SYSTEM PERMEASE-RELATED"/>
    <property type="match status" value="1"/>
</dbReference>
<evidence type="ECO:0000256" key="8">
    <source>
        <dbReference type="ARBA" id="ARBA00022692"/>
    </source>
</evidence>